<accession>A0A9P6QBR0</accession>
<proteinExistence type="predicted"/>
<comment type="caution">
    <text evidence="2">The sequence shown here is derived from an EMBL/GenBank/DDBJ whole genome shotgun (WGS) entry which is preliminary data.</text>
</comment>
<feature type="compositionally biased region" description="Low complexity" evidence="1">
    <location>
        <begin position="212"/>
        <end position="221"/>
    </location>
</feature>
<keyword evidence="3" id="KW-1185">Reference proteome</keyword>
<dbReference type="Gene3D" id="2.30.110.10">
    <property type="entry name" value="Electron Transport, Fmn-binding Protein, Chain A"/>
    <property type="match status" value="2"/>
</dbReference>
<evidence type="ECO:0008006" key="4">
    <source>
        <dbReference type="Google" id="ProtNLM"/>
    </source>
</evidence>
<feature type="region of interest" description="Disordered" evidence="1">
    <location>
        <begin position="212"/>
        <end position="255"/>
    </location>
</feature>
<dbReference type="OrthoDB" id="434253at2759"/>
<dbReference type="InterPro" id="IPR012349">
    <property type="entry name" value="Split_barrel_FMN-bd"/>
</dbReference>
<sequence>MSLQAIERTLSELNLLGPDAWPAWTHVLQKVYKANYGRSEDPIYLHMASRTRLGAVTLLAVQFHDFLPEDGRYMMFLMSMTDSTLLSTIQSNQVGQLAWQMPKTKEYFHLTGKFYICSAPRHVTRYAPPLLPHLVPAELANASTAQRQYSKDFWELKRVQEWKKLTPKMRASFSWPQTGQTPKSPASAYQCLVLDDLVTQDQIPNLGSHVAAAAGGASSPTTPLPAGSAAGNRDSMMSQDSARHDVSSPSSPISVTSFRSRWSTLSSSSAANGATDINGTKVSTAAANVRKDNPTKIQHDLTLDNFCLLVFKPLDIVHFESSPLPPRRTIYTADEDGQWAVCEANP</sequence>
<protein>
    <recommendedName>
        <fullName evidence="4">Pyridoxamine 5'-phosphate oxidase Alr4036 family FMN-binding domain-containing protein</fullName>
    </recommendedName>
</protein>
<reference evidence="2" key="1">
    <citation type="journal article" date="2020" name="Fungal Divers.">
        <title>Resolving the Mortierellaceae phylogeny through synthesis of multi-gene phylogenetics and phylogenomics.</title>
        <authorList>
            <person name="Vandepol N."/>
            <person name="Liber J."/>
            <person name="Desiro A."/>
            <person name="Na H."/>
            <person name="Kennedy M."/>
            <person name="Barry K."/>
            <person name="Grigoriev I.V."/>
            <person name="Miller A.N."/>
            <person name="O'Donnell K."/>
            <person name="Stajich J.E."/>
            <person name="Bonito G."/>
        </authorList>
    </citation>
    <scope>NUCLEOTIDE SEQUENCE</scope>
    <source>
        <strain evidence="2">BC1065</strain>
    </source>
</reference>
<evidence type="ECO:0000256" key="1">
    <source>
        <dbReference type="SAM" id="MobiDB-lite"/>
    </source>
</evidence>
<dbReference type="PANTHER" id="PTHR28243">
    <property type="entry name" value="AGL049CP"/>
    <property type="match status" value="1"/>
</dbReference>
<name>A0A9P6QBR0_9FUNG</name>
<organism evidence="2 3">
    <name type="scientific">Actinomortierella ambigua</name>
    <dbReference type="NCBI Taxonomy" id="1343610"/>
    <lineage>
        <taxon>Eukaryota</taxon>
        <taxon>Fungi</taxon>
        <taxon>Fungi incertae sedis</taxon>
        <taxon>Mucoromycota</taxon>
        <taxon>Mortierellomycotina</taxon>
        <taxon>Mortierellomycetes</taxon>
        <taxon>Mortierellales</taxon>
        <taxon>Mortierellaceae</taxon>
        <taxon>Actinomortierella</taxon>
    </lineage>
</organism>
<dbReference type="EMBL" id="JAAAJB010000168">
    <property type="protein sequence ID" value="KAG0263154.1"/>
    <property type="molecule type" value="Genomic_DNA"/>
</dbReference>
<dbReference type="PANTHER" id="PTHR28243:SF1">
    <property type="entry name" value="PYRIDOXAMINE 5'-PHOSPHATE OXIDASE ALR4036 FAMILY FMN-BINDING DOMAIN-CONTAINING PROTEIN"/>
    <property type="match status" value="1"/>
</dbReference>
<gene>
    <name evidence="2" type="ORF">DFQ27_001898</name>
</gene>
<evidence type="ECO:0000313" key="2">
    <source>
        <dbReference type="EMBL" id="KAG0263154.1"/>
    </source>
</evidence>
<dbReference type="AlphaFoldDB" id="A0A9P6QBR0"/>
<evidence type="ECO:0000313" key="3">
    <source>
        <dbReference type="Proteomes" id="UP000807716"/>
    </source>
</evidence>
<dbReference type="Proteomes" id="UP000807716">
    <property type="component" value="Unassembled WGS sequence"/>
</dbReference>